<dbReference type="Gene3D" id="1.25.10.20">
    <property type="entry name" value="Vitellinogen, superhelical"/>
    <property type="match status" value="1"/>
</dbReference>
<gene>
    <name evidence="8" type="ORF">LSH36_457g00000</name>
</gene>
<dbReference type="Proteomes" id="UP001208570">
    <property type="component" value="Unassembled WGS sequence"/>
</dbReference>
<keyword evidence="1 6" id="KW-0732">Signal</keyword>
<comment type="caution">
    <text evidence="5">Lacks conserved residue(s) required for the propagation of feature annotation.</text>
</comment>
<keyword evidence="9" id="KW-1185">Reference proteome</keyword>
<dbReference type="InterPro" id="IPR050733">
    <property type="entry name" value="Vitellogenin/Apolipophorin"/>
</dbReference>
<evidence type="ECO:0000313" key="9">
    <source>
        <dbReference type="Proteomes" id="UP001208570"/>
    </source>
</evidence>
<protein>
    <recommendedName>
        <fullName evidence="7">Vitellogenin domain-containing protein</fullName>
    </recommendedName>
</protein>
<dbReference type="PANTHER" id="PTHR23345:SF15">
    <property type="entry name" value="VITELLOGENIN 1-RELATED"/>
    <property type="match status" value="1"/>
</dbReference>
<feature type="signal peptide" evidence="6">
    <location>
        <begin position="1"/>
        <end position="18"/>
    </location>
</feature>
<proteinExistence type="predicted"/>
<comment type="caution">
    <text evidence="8">The sequence shown here is derived from an EMBL/GenBank/DDBJ whole genome shotgun (WGS) entry which is preliminary data.</text>
</comment>
<dbReference type="PROSITE" id="PS51211">
    <property type="entry name" value="VITELLOGENIN"/>
    <property type="match status" value="1"/>
</dbReference>
<keyword evidence="4" id="KW-0325">Glycoprotein</keyword>
<dbReference type="InterPro" id="IPR001747">
    <property type="entry name" value="Vitellogenin_N"/>
</dbReference>
<keyword evidence="3" id="KW-1015">Disulfide bond</keyword>
<dbReference type="SUPFAM" id="SSF56968">
    <property type="entry name" value="Lipovitellin-phosvitin complex, beta-sheet shell regions"/>
    <property type="match status" value="1"/>
</dbReference>
<dbReference type="InterPro" id="IPR011030">
    <property type="entry name" value="Lipovitellin_superhlx_dom"/>
</dbReference>
<dbReference type="SMART" id="SM00638">
    <property type="entry name" value="LPD_N"/>
    <property type="match status" value="1"/>
</dbReference>
<evidence type="ECO:0000259" key="7">
    <source>
        <dbReference type="PROSITE" id="PS51211"/>
    </source>
</evidence>
<evidence type="ECO:0000256" key="5">
    <source>
        <dbReference type="PROSITE-ProRule" id="PRU00557"/>
    </source>
</evidence>
<dbReference type="Pfam" id="PF01347">
    <property type="entry name" value="Vitellogenin_N"/>
    <property type="match status" value="1"/>
</dbReference>
<dbReference type="EMBL" id="JAODUP010000457">
    <property type="protein sequence ID" value="KAK2149272.1"/>
    <property type="molecule type" value="Genomic_DNA"/>
</dbReference>
<feature type="domain" description="Vitellogenin" evidence="7">
    <location>
        <begin position="42"/>
        <end position="423"/>
    </location>
</feature>
<dbReference type="SUPFAM" id="SSF48431">
    <property type="entry name" value="Lipovitellin-phosvitin complex, superhelical domain"/>
    <property type="match status" value="1"/>
</dbReference>
<evidence type="ECO:0000313" key="8">
    <source>
        <dbReference type="EMBL" id="KAK2149272.1"/>
    </source>
</evidence>
<dbReference type="Gene3D" id="2.30.230.10">
    <property type="entry name" value="Lipovitellin, beta-sheet shell regions, chain A"/>
    <property type="match status" value="1"/>
</dbReference>
<evidence type="ECO:0000256" key="1">
    <source>
        <dbReference type="ARBA" id="ARBA00022729"/>
    </source>
</evidence>
<keyword evidence="2" id="KW-0758">Storage protein</keyword>
<dbReference type="GO" id="GO:0005319">
    <property type="term" value="F:lipid transporter activity"/>
    <property type="evidence" value="ECO:0007669"/>
    <property type="project" value="InterPro"/>
</dbReference>
<sequence>MALRRALLLSVVAISALAVPFDYGNQAATCARSCPGTTKFQWNVGKTYEYQYESDMKTQIAGASDDHSSLHIRAKVSIEVIAPCEMALRVSDVSLEESSQAMDGSRGDVAGSTEFKRALERRPLRFGFLDGRIDTVCPEQGDETWVVNLKKGIVSAFQNTQNKLDASITTVEVDIAGTCPVEYEVEASSWGTKTIKKTKDLLGCTERMGHFTAFQSTPYSVDSAIQTMPLMKSTHECRQQIKNGIIRESTCSELHIFRPFSRGNNGAMTEVYYKLSLNKERAGVSTTQGPITMKSSLLFEHVINTEEMAATARDAKQSLQELCRKTQDEIGTEAPRLFKELVQRMRHLDSRALQTFYRSAPGTCDKASRFVRDAIPVIGSSASLVLIRDLIMAGDVNNADADTWITSMAFVANPTRNMLAEVK</sequence>
<dbReference type="AlphaFoldDB" id="A0AAD9MXC0"/>
<name>A0AAD9MXC0_9ANNE</name>
<dbReference type="PANTHER" id="PTHR23345">
    <property type="entry name" value="VITELLOGENIN-RELATED"/>
    <property type="match status" value="1"/>
</dbReference>
<evidence type="ECO:0000256" key="2">
    <source>
        <dbReference type="ARBA" id="ARBA00022761"/>
    </source>
</evidence>
<reference evidence="8" key="1">
    <citation type="journal article" date="2023" name="Mol. Biol. Evol.">
        <title>Third-Generation Sequencing Reveals the Adaptive Role of the Epigenome in Three Deep-Sea Polychaetes.</title>
        <authorList>
            <person name="Perez M."/>
            <person name="Aroh O."/>
            <person name="Sun Y."/>
            <person name="Lan Y."/>
            <person name="Juniper S.K."/>
            <person name="Young C.R."/>
            <person name="Angers B."/>
            <person name="Qian P.Y."/>
        </authorList>
    </citation>
    <scope>NUCLEOTIDE SEQUENCE</scope>
    <source>
        <strain evidence="8">P08H-3</strain>
    </source>
</reference>
<dbReference type="InterPro" id="IPR015816">
    <property type="entry name" value="Vitellinogen_b-sht_N"/>
</dbReference>
<feature type="chain" id="PRO_5041913288" description="Vitellogenin domain-containing protein" evidence="6">
    <location>
        <begin position="19"/>
        <end position="423"/>
    </location>
</feature>
<organism evidence="8 9">
    <name type="scientific">Paralvinella palmiformis</name>
    <dbReference type="NCBI Taxonomy" id="53620"/>
    <lineage>
        <taxon>Eukaryota</taxon>
        <taxon>Metazoa</taxon>
        <taxon>Spiralia</taxon>
        <taxon>Lophotrochozoa</taxon>
        <taxon>Annelida</taxon>
        <taxon>Polychaeta</taxon>
        <taxon>Sedentaria</taxon>
        <taxon>Canalipalpata</taxon>
        <taxon>Terebellida</taxon>
        <taxon>Terebelliformia</taxon>
        <taxon>Alvinellidae</taxon>
        <taxon>Paralvinella</taxon>
    </lineage>
</organism>
<accession>A0AAD9MXC0</accession>
<evidence type="ECO:0000256" key="6">
    <source>
        <dbReference type="SAM" id="SignalP"/>
    </source>
</evidence>
<dbReference type="InterPro" id="IPR015819">
    <property type="entry name" value="Lipid_transp_b-sht_shell"/>
</dbReference>
<feature type="non-terminal residue" evidence="8">
    <location>
        <position position="1"/>
    </location>
</feature>
<evidence type="ECO:0000256" key="3">
    <source>
        <dbReference type="ARBA" id="ARBA00023157"/>
    </source>
</evidence>
<evidence type="ECO:0000256" key="4">
    <source>
        <dbReference type="ARBA" id="ARBA00023180"/>
    </source>
</evidence>